<dbReference type="AlphaFoldDB" id="A0A0F3NXU3"/>
<accession>A0A0F3NXU3</accession>
<reference evidence="1 2" key="1">
    <citation type="submission" date="2015-01" db="EMBL/GenBank/DDBJ databases">
        <title>Genome Sequencing of Rickettsiales.</title>
        <authorList>
            <person name="Daugherty S.C."/>
            <person name="Su Q."/>
            <person name="Abolude K."/>
            <person name="Beier-Sexton M."/>
            <person name="Carlyon J.A."/>
            <person name="Carter R."/>
            <person name="Day N.P."/>
            <person name="Dumler S.J."/>
            <person name="Dyachenko V."/>
            <person name="Godinez A."/>
            <person name="Kurtti T.J."/>
            <person name="Lichay M."/>
            <person name="Mullins K.E."/>
            <person name="Ott S."/>
            <person name="Pappas-Brown V."/>
            <person name="Paris D.H."/>
            <person name="Patel P."/>
            <person name="Richards A.L."/>
            <person name="Sadzewicz L."/>
            <person name="Sears K."/>
            <person name="Seidman D."/>
            <person name="Sengamalay N."/>
            <person name="Stenos J."/>
            <person name="Tallon L.J."/>
            <person name="Vincent G."/>
            <person name="Fraser C.M."/>
            <person name="Munderloh U."/>
            <person name="Dunning-Hotopp J.C."/>
        </authorList>
    </citation>
    <scope>NUCLEOTIDE SEQUENCE [LARGE SCALE GENOMIC DNA]</scope>
    <source>
        <strain evidence="1 2">TA716</strain>
    </source>
</reference>
<gene>
    <name evidence="1" type="ORF">OTSTA716_2179</name>
</gene>
<protein>
    <submittedName>
        <fullName evidence="1">MiaB-like tRNA modifying enzyme domain protein</fullName>
    </submittedName>
</protein>
<name>A0A0F3NXU3_ORITS</name>
<sequence>MLVEKEQFGHSENFIPTYIATRQTIGEIVNVKLTSINNDHMIGTVVN</sequence>
<organism evidence="1 2">
    <name type="scientific">Orientia tsutsugamushi str. TA716</name>
    <dbReference type="NCBI Taxonomy" id="1359175"/>
    <lineage>
        <taxon>Bacteria</taxon>
        <taxon>Pseudomonadati</taxon>
        <taxon>Pseudomonadota</taxon>
        <taxon>Alphaproteobacteria</taxon>
        <taxon>Rickettsiales</taxon>
        <taxon>Rickettsiaceae</taxon>
        <taxon>Rickettsieae</taxon>
        <taxon>Orientia</taxon>
    </lineage>
</organism>
<proteinExistence type="predicted"/>
<evidence type="ECO:0000313" key="1">
    <source>
        <dbReference type="EMBL" id="KJV71699.1"/>
    </source>
</evidence>
<dbReference type="PATRIC" id="fig|1359175.3.peg.536"/>
<dbReference type="Proteomes" id="UP000033671">
    <property type="component" value="Unassembled WGS sequence"/>
</dbReference>
<comment type="caution">
    <text evidence="1">The sequence shown here is derived from an EMBL/GenBank/DDBJ whole genome shotgun (WGS) entry which is preliminary data.</text>
</comment>
<evidence type="ECO:0000313" key="2">
    <source>
        <dbReference type="Proteomes" id="UP000033671"/>
    </source>
</evidence>
<dbReference type="EMBL" id="LAOA01000133">
    <property type="protein sequence ID" value="KJV71699.1"/>
    <property type="molecule type" value="Genomic_DNA"/>
</dbReference>